<comment type="cofactor">
    <cofactor evidence="8">
        <name>Ca(2+)</name>
        <dbReference type="ChEBI" id="CHEBI:29108"/>
    </cofactor>
    <text evidence="8">Binds 1 Ca(2+) ion. Required for its activity.</text>
</comment>
<keyword evidence="10" id="KW-0472">Membrane</keyword>
<dbReference type="InterPro" id="IPR002022">
    <property type="entry name" value="Pec_lyase"/>
</dbReference>
<dbReference type="RefSeq" id="XP_024361520.1">
    <property type="nucleotide sequence ID" value="XM_024505752.2"/>
</dbReference>
<dbReference type="EnsemblPlants" id="Pp3c22_19760V3.2">
    <property type="protein sequence ID" value="Pp3c22_19760V3.2"/>
    <property type="gene ID" value="Pp3c22_19760"/>
</dbReference>
<name>A0A2K1IP31_PHYPA</name>
<dbReference type="KEGG" id="ppp:112274649"/>
<evidence type="ECO:0000256" key="6">
    <source>
        <dbReference type="ARBA" id="ARBA00022837"/>
    </source>
</evidence>
<dbReference type="GeneID" id="112275390"/>
<feature type="region of interest" description="Disordered" evidence="9">
    <location>
        <begin position="119"/>
        <end position="199"/>
    </location>
</feature>
<dbReference type="Gene3D" id="2.160.20.10">
    <property type="entry name" value="Single-stranded right-handed beta-helix, Pectin lyase-like"/>
    <property type="match status" value="1"/>
</dbReference>
<feature type="domain" description="Pectate lyase" evidence="11">
    <location>
        <begin position="287"/>
        <end position="485"/>
    </location>
</feature>
<dbReference type="PANTHER" id="PTHR31683">
    <property type="entry name" value="PECTATE LYASE 18-RELATED"/>
    <property type="match status" value="1"/>
</dbReference>
<dbReference type="Proteomes" id="UP000006727">
    <property type="component" value="Chromosome 22"/>
</dbReference>
<dbReference type="SUPFAM" id="SSF51126">
    <property type="entry name" value="Pectin lyase-like"/>
    <property type="match status" value="1"/>
</dbReference>
<organism evidence="13">
    <name type="scientific">Physcomitrium patens</name>
    <name type="common">Spreading-leaved earth moss</name>
    <name type="synonym">Physcomitrella patens</name>
    <dbReference type="NCBI Taxonomy" id="3218"/>
    <lineage>
        <taxon>Eukaryota</taxon>
        <taxon>Viridiplantae</taxon>
        <taxon>Streptophyta</taxon>
        <taxon>Embryophyta</taxon>
        <taxon>Bryophyta</taxon>
        <taxon>Bryophytina</taxon>
        <taxon>Bryopsida</taxon>
        <taxon>Funariidae</taxon>
        <taxon>Funariales</taxon>
        <taxon>Funariaceae</taxon>
        <taxon>Physcomitrium</taxon>
    </lineage>
</organism>
<evidence type="ECO:0000313" key="13">
    <source>
        <dbReference type="EMBL" id="PNR31036.1"/>
    </source>
</evidence>
<feature type="transmembrane region" description="Helical" evidence="10">
    <location>
        <begin position="47"/>
        <end position="67"/>
    </location>
</feature>
<keyword evidence="15" id="KW-1185">Reference proteome</keyword>
<keyword evidence="10" id="KW-1133">Transmembrane helix</keyword>
<dbReference type="InterPro" id="IPR011050">
    <property type="entry name" value="Pectin_lyase_fold/virulence"/>
</dbReference>
<comment type="similarity">
    <text evidence="8">Belongs to the polysaccharide lyase 1 family.</text>
</comment>
<evidence type="ECO:0000256" key="9">
    <source>
        <dbReference type="SAM" id="MobiDB-lite"/>
    </source>
</evidence>
<reference evidence="14" key="3">
    <citation type="submission" date="2020-12" db="UniProtKB">
        <authorList>
            <consortium name="EnsemblPlants"/>
        </authorList>
    </citation>
    <scope>IDENTIFICATION</scope>
</reference>
<evidence type="ECO:0000256" key="5">
    <source>
        <dbReference type="ARBA" id="ARBA00022729"/>
    </source>
</evidence>
<comment type="pathway">
    <text evidence="2 8">Glycan metabolism; pectin degradation; 2-dehydro-3-deoxy-D-gluconate from pectin: step 2/5.</text>
</comment>
<evidence type="ECO:0000256" key="8">
    <source>
        <dbReference type="RuleBase" id="RU361123"/>
    </source>
</evidence>
<feature type="compositionally biased region" description="Polar residues" evidence="9">
    <location>
        <begin position="122"/>
        <end position="132"/>
    </location>
</feature>
<dbReference type="Gramene" id="Pp3c22_19780V3.2">
    <property type="protein sequence ID" value="Pp3c22_19780V3.2"/>
    <property type="gene ID" value="Pp3c22_19780"/>
</dbReference>
<dbReference type="Gramene" id="Pp3c22_19780V3.1">
    <property type="protein sequence ID" value="Pp3c22_19780V3.1"/>
    <property type="gene ID" value="Pp3c22_19780"/>
</dbReference>
<dbReference type="Pfam" id="PF00544">
    <property type="entry name" value="Pectate_lyase_4"/>
    <property type="match status" value="1"/>
</dbReference>
<dbReference type="SMART" id="SM00656">
    <property type="entry name" value="Amb_all"/>
    <property type="match status" value="1"/>
</dbReference>
<dbReference type="EC" id="4.2.2.2" evidence="3 8"/>
<dbReference type="EMBL" id="ABEU02000022">
    <property type="protein sequence ID" value="PNR31036.1"/>
    <property type="molecule type" value="Genomic_DNA"/>
</dbReference>
<evidence type="ECO:0000256" key="7">
    <source>
        <dbReference type="ARBA" id="ARBA00023239"/>
    </source>
</evidence>
<evidence type="ECO:0000256" key="10">
    <source>
        <dbReference type="SAM" id="Phobius"/>
    </source>
</evidence>
<dbReference type="GO" id="GO:0030570">
    <property type="term" value="F:pectate lyase activity"/>
    <property type="evidence" value="ECO:0000318"/>
    <property type="project" value="GO_Central"/>
</dbReference>
<keyword evidence="4 8" id="KW-0479">Metal-binding</keyword>
<evidence type="ECO:0000313" key="14">
    <source>
        <dbReference type="EnsemblPlants" id="Pp3c22_19760V3.1"/>
    </source>
</evidence>
<dbReference type="InterPro" id="IPR018082">
    <property type="entry name" value="AmbAllergen"/>
</dbReference>
<keyword evidence="6 8" id="KW-0106">Calcium</keyword>
<dbReference type="InterPro" id="IPR045032">
    <property type="entry name" value="PEL"/>
</dbReference>
<comment type="catalytic activity">
    <reaction evidence="1 8">
        <text>Eliminative cleavage of (1-&gt;4)-alpha-D-galacturonan to give oligosaccharides with 4-deoxy-alpha-D-galact-4-enuronosyl groups at their non-reducing ends.</text>
        <dbReference type="EC" id="4.2.2.2"/>
    </reaction>
</comment>
<keyword evidence="5" id="KW-0732">Signal</keyword>
<dbReference type="UniPathway" id="UPA00545">
    <property type="reaction ID" value="UER00824"/>
</dbReference>
<proteinExistence type="inferred from homology"/>
<feature type="compositionally biased region" description="Low complexity" evidence="9">
    <location>
        <begin position="190"/>
        <end position="199"/>
    </location>
</feature>
<protein>
    <recommendedName>
        <fullName evidence="3 8">Pectate lyase</fullName>
        <ecNumber evidence="3 8">4.2.2.2</ecNumber>
    </recommendedName>
</protein>
<dbReference type="PaxDb" id="3218-PP1S92_84V6.1"/>
<evidence type="ECO:0000256" key="4">
    <source>
        <dbReference type="ARBA" id="ARBA00022723"/>
    </source>
</evidence>
<dbReference type="STRING" id="3218.A0A2K1IP31"/>
<dbReference type="InterPro" id="IPR012334">
    <property type="entry name" value="Pectin_lyas_fold"/>
</dbReference>
<dbReference type="GO" id="GO:0046872">
    <property type="term" value="F:metal ion binding"/>
    <property type="evidence" value="ECO:0007669"/>
    <property type="project" value="UniProtKB-KW"/>
</dbReference>
<dbReference type="PRINTS" id="PR00807">
    <property type="entry name" value="AMBALLERGEN"/>
</dbReference>
<accession>A0A2K1IP31</accession>
<reference evidence="13 15" key="1">
    <citation type="journal article" date="2008" name="Science">
        <title>The Physcomitrella genome reveals evolutionary insights into the conquest of land by plants.</title>
        <authorList>
            <person name="Rensing S."/>
            <person name="Lang D."/>
            <person name="Zimmer A."/>
            <person name="Terry A."/>
            <person name="Salamov A."/>
            <person name="Shapiro H."/>
            <person name="Nishiyama T."/>
            <person name="Perroud P.-F."/>
            <person name="Lindquist E."/>
            <person name="Kamisugi Y."/>
            <person name="Tanahashi T."/>
            <person name="Sakakibara K."/>
            <person name="Fujita T."/>
            <person name="Oishi K."/>
            <person name="Shin-I T."/>
            <person name="Kuroki Y."/>
            <person name="Toyoda A."/>
            <person name="Suzuki Y."/>
            <person name="Hashimoto A."/>
            <person name="Yamaguchi K."/>
            <person name="Sugano A."/>
            <person name="Kohara Y."/>
            <person name="Fujiyama A."/>
            <person name="Anterola A."/>
            <person name="Aoki S."/>
            <person name="Ashton N."/>
            <person name="Barbazuk W.B."/>
            <person name="Barker E."/>
            <person name="Bennetzen J."/>
            <person name="Bezanilla M."/>
            <person name="Blankenship R."/>
            <person name="Cho S.H."/>
            <person name="Dutcher S."/>
            <person name="Estelle M."/>
            <person name="Fawcett J.A."/>
            <person name="Gundlach H."/>
            <person name="Hanada K."/>
            <person name="Heyl A."/>
            <person name="Hicks K.A."/>
            <person name="Hugh J."/>
            <person name="Lohr M."/>
            <person name="Mayer K."/>
            <person name="Melkozernov A."/>
            <person name="Murata T."/>
            <person name="Nelson D."/>
            <person name="Pils B."/>
            <person name="Prigge M."/>
            <person name="Reiss B."/>
            <person name="Renner T."/>
            <person name="Rombauts S."/>
            <person name="Rushton P."/>
            <person name="Sanderfoot A."/>
            <person name="Schween G."/>
            <person name="Shiu S.-H."/>
            <person name="Stueber K."/>
            <person name="Theodoulou F.L."/>
            <person name="Tu H."/>
            <person name="Van de Peer Y."/>
            <person name="Verrier P.J."/>
            <person name="Waters E."/>
            <person name="Wood A."/>
            <person name="Yang L."/>
            <person name="Cove D."/>
            <person name="Cuming A."/>
            <person name="Hasebe M."/>
            <person name="Lucas S."/>
            <person name="Mishler D.B."/>
            <person name="Reski R."/>
            <person name="Grigoriev I."/>
            <person name="Quatrano R.S."/>
            <person name="Boore J.L."/>
        </authorList>
    </citation>
    <scope>NUCLEOTIDE SEQUENCE [LARGE SCALE GENOMIC DNA]</scope>
    <source>
        <strain evidence="14 15">cv. Gransden 2004</strain>
    </source>
</reference>
<sequence length="564" mass="60508">MLVSHSRGIKHRTALHRRASTSLQVPRRVNAGARGGLGRRTRQTRNWYYTVGVMAKLAPLIVVFLLVCVQWQGAVSGTELKPLNGGKSQPYDVDSITGETIYDDESSFASSDPYNYADNGGDNYQFSTSESDGYSADPGTDEPVALPNGDGFAVSQDAPLSGVNSTTADGSSSVVSDDGFDMVENDDDNSSTASSDDQNMGAALASGGCSTGNPVDDCWKCNPNWANERQKLATCAVGFGRGATGGRNGRIYVVTSASDDNPANPAPGTLRYAVTRLEPLWIIFAYSMTIRLKNELMITSFKTIDGRGVTIRISGGAGLTLQRVNSVIIHGIAIHDIQATGPGRIMTSTAHTGNRGRCDGDAISIFSSKNIWIDHVYLARAADGLIDVIRGSTDVTITNCYFTQHDKVMLLGASMNDDMDRNMRVTVAYNIFGPSLVQRMPRVRYGNVHVVNNDYTSGWGIYAIAGSEAPTILSQGNLFHAGQGSKQVTKRINDGGPSFGDPRGWNWKSEGDVFYSGAYFSSVQMGWSAQSYSKTASCSPRPASMVSRMVKTAGPLNCRKGSMC</sequence>
<dbReference type="GO" id="GO:0045490">
    <property type="term" value="P:pectin catabolic process"/>
    <property type="evidence" value="ECO:0007669"/>
    <property type="project" value="UniProtKB-UniPathway"/>
</dbReference>
<evidence type="ECO:0000313" key="12">
    <source>
        <dbReference type="EMBL" id="PNR31034.1"/>
    </source>
</evidence>
<dbReference type="EnsemblPlants" id="Pp3c22_19780V3.1">
    <property type="protein sequence ID" value="Pp3c22_19780V3.1"/>
    <property type="gene ID" value="Pp3c22_19780"/>
</dbReference>
<dbReference type="EnsemblPlants" id="Pp3c22_19780V3.2">
    <property type="protein sequence ID" value="Pp3c22_19780V3.2"/>
    <property type="gene ID" value="Pp3c22_19780"/>
</dbReference>
<evidence type="ECO:0000256" key="3">
    <source>
        <dbReference type="ARBA" id="ARBA00012272"/>
    </source>
</evidence>
<dbReference type="Gramene" id="Pp3c22_19760V3.2">
    <property type="protein sequence ID" value="Pp3c22_19760V3.2"/>
    <property type="gene ID" value="Pp3c22_19760"/>
</dbReference>
<reference evidence="13 15" key="2">
    <citation type="journal article" date="2018" name="Plant J.">
        <title>The Physcomitrella patens chromosome-scale assembly reveals moss genome structure and evolution.</title>
        <authorList>
            <person name="Lang D."/>
            <person name="Ullrich K.K."/>
            <person name="Murat F."/>
            <person name="Fuchs J."/>
            <person name="Jenkins J."/>
            <person name="Haas F.B."/>
            <person name="Piednoel M."/>
            <person name="Gundlach H."/>
            <person name="Van Bel M."/>
            <person name="Meyberg R."/>
            <person name="Vives C."/>
            <person name="Morata J."/>
            <person name="Symeonidi A."/>
            <person name="Hiss M."/>
            <person name="Muchero W."/>
            <person name="Kamisugi Y."/>
            <person name="Saleh O."/>
            <person name="Blanc G."/>
            <person name="Decker E.L."/>
            <person name="van Gessel N."/>
            <person name="Grimwood J."/>
            <person name="Hayes R.D."/>
            <person name="Graham S.W."/>
            <person name="Gunter L.E."/>
            <person name="McDaniel S.F."/>
            <person name="Hoernstein S.N.W."/>
            <person name="Larsson A."/>
            <person name="Li F.W."/>
            <person name="Perroud P.F."/>
            <person name="Phillips J."/>
            <person name="Ranjan P."/>
            <person name="Rokshar D.S."/>
            <person name="Rothfels C.J."/>
            <person name="Schneider L."/>
            <person name="Shu S."/>
            <person name="Stevenson D.W."/>
            <person name="Thummler F."/>
            <person name="Tillich M."/>
            <person name="Villarreal Aguilar J.C."/>
            <person name="Widiez T."/>
            <person name="Wong G.K."/>
            <person name="Wymore A."/>
            <person name="Zhang Y."/>
            <person name="Zimmer A.D."/>
            <person name="Quatrano R.S."/>
            <person name="Mayer K.F.X."/>
            <person name="Goodstein D."/>
            <person name="Casacuberta J.M."/>
            <person name="Vandepoele K."/>
            <person name="Reski R."/>
            <person name="Cuming A.C."/>
            <person name="Tuskan G.A."/>
            <person name="Maumus F."/>
            <person name="Salse J."/>
            <person name="Schmutz J."/>
            <person name="Rensing S.A."/>
        </authorList>
    </citation>
    <scope>NUCLEOTIDE SEQUENCE [LARGE SCALE GENOMIC DNA]</scope>
    <source>
        <strain evidence="14 15">cv. Gransden 2004</strain>
    </source>
</reference>
<dbReference type="EnsemblPlants" id="Pp3c22_19760V3.1">
    <property type="protein sequence ID" value="Pp3c22_19760V3.1"/>
    <property type="gene ID" value="Pp3c22_19760"/>
</dbReference>
<gene>
    <name evidence="14" type="primary">LOC112275390</name>
    <name evidence="12" type="ORF">PHYPA_027350</name>
    <name evidence="13" type="ORF">PHYPA_027352</name>
</gene>
<dbReference type="EMBL" id="ABEU02000022">
    <property type="protein sequence ID" value="PNR31034.1"/>
    <property type="molecule type" value="Genomic_DNA"/>
</dbReference>
<evidence type="ECO:0000313" key="15">
    <source>
        <dbReference type="Proteomes" id="UP000006727"/>
    </source>
</evidence>
<dbReference type="OrthoDB" id="1637350at2759"/>
<evidence type="ECO:0000256" key="1">
    <source>
        <dbReference type="ARBA" id="ARBA00000695"/>
    </source>
</evidence>
<evidence type="ECO:0000256" key="2">
    <source>
        <dbReference type="ARBA" id="ARBA00005220"/>
    </source>
</evidence>
<evidence type="ECO:0000259" key="11">
    <source>
        <dbReference type="SMART" id="SM00656"/>
    </source>
</evidence>
<keyword evidence="10" id="KW-0812">Transmembrane</keyword>
<keyword evidence="7 8" id="KW-0456">Lyase</keyword>
<dbReference type="PANTHER" id="PTHR31683:SF187">
    <property type="entry name" value="PECTATE LYASE 18-RELATED"/>
    <property type="match status" value="1"/>
</dbReference>
<dbReference type="AlphaFoldDB" id="A0A2K1IP31"/>
<feature type="compositionally biased region" description="Acidic residues" evidence="9">
    <location>
        <begin position="178"/>
        <end position="189"/>
    </location>
</feature>
<dbReference type="Gramene" id="Pp3c22_19760V3.1">
    <property type="protein sequence ID" value="Pp3c22_19760V3.1"/>
    <property type="gene ID" value="Pp3c22_19760"/>
</dbReference>